<dbReference type="PIRSF" id="PIRSF005572">
    <property type="entry name" value="NifS"/>
    <property type="match status" value="1"/>
</dbReference>
<dbReference type="AlphaFoldDB" id="A0A2K2FGS8"/>
<keyword evidence="6" id="KW-0411">Iron-sulfur</keyword>
<dbReference type="InterPro" id="IPR015421">
    <property type="entry name" value="PyrdxlP-dep_Trfase_major"/>
</dbReference>
<dbReference type="EMBL" id="NIOJ01000014">
    <property type="protein sequence ID" value="PNU00005.1"/>
    <property type="molecule type" value="Genomic_DNA"/>
</dbReference>
<dbReference type="PANTHER" id="PTHR11601:SF50">
    <property type="entry name" value="CYSTEINE DESULFURASE ISCS 2-RELATED"/>
    <property type="match status" value="1"/>
</dbReference>
<dbReference type="Gene3D" id="1.10.260.50">
    <property type="match status" value="1"/>
</dbReference>
<keyword evidence="4" id="KW-0663">Pyridoxal phosphate</keyword>
<evidence type="ECO:0000256" key="2">
    <source>
        <dbReference type="ARBA" id="ARBA00006490"/>
    </source>
</evidence>
<comment type="caution">
    <text evidence="9">The sequence shown here is derived from an EMBL/GenBank/DDBJ whole genome shotgun (WGS) entry which is preliminary data.</text>
</comment>
<protein>
    <submittedName>
        <fullName evidence="9">Cysteine desulfurase NifS</fullName>
    </submittedName>
</protein>
<dbReference type="GO" id="GO:0031071">
    <property type="term" value="F:cysteine desulfurase activity"/>
    <property type="evidence" value="ECO:0007669"/>
    <property type="project" value="UniProtKB-ARBA"/>
</dbReference>
<evidence type="ECO:0000256" key="4">
    <source>
        <dbReference type="ARBA" id="ARBA00022898"/>
    </source>
</evidence>
<evidence type="ECO:0000256" key="3">
    <source>
        <dbReference type="ARBA" id="ARBA00022723"/>
    </source>
</evidence>
<evidence type="ECO:0000256" key="5">
    <source>
        <dbReference type="ARBA" id="ARBA00023004"/>
    </source>
</evidence>
<evidence type="ECO:0000259" key="8">
    <source>
        <dbReference type="Pfam" id="PF00266"/>
    </source>
</evidence>
<comment type="similarity">
    <text evidence="2">Belongs to the class-V pyridoxal-phosphate-dependent aminotransferase family. NifS/IscS subfamily.</text>
</comment>
<dbReference type="InterPro" id="IPR000192">
    <property type="entry name" value="Aminotrans_V_dom"/>
</dbReference>
<dbReference type="RefSeq" id="WP_103081061.1">
    <property type="nucleotide sequence ID" value="NZ_CP021850.1"/>
</dbReference>
<comment type="cofactor">
    <cofactor evidence="1 7">
        <name>pyridoxal 5'-phosphate</name>
        <dbReference type="ChEBI" id="CHEBI:597326"/>
    </cofactor>
</comment>
<dbReference type="GO" id="GO:0051536">
    <property type="term" value="F:iron-sulfur cluster binding"/>
    <property type="evidence" value="ECO:0007669"/>
    <property type="project" value="UniProtKB-KW"/>
</dbReference>
<dbReference type="SUPFAM" id="SSF53383">
    <property type="entry name" value="PLP-dependent transferases"/>
    <property type="match status" value="1"/>
</dbReference>
<evidence type="ECO:0000256" key="1">
    <source>
        <dbReference type="ARBA" id="ARBA00001933"/>
    </source>
</evidence>
<gene>
    <name evidence="9" type="ORF">CDQ84_07230</name>
</gene>
<organism evidence="9 10">
    <name type="scientific">Clostridium thermosuccinogenes</name>
    <dbReference type="NCBI Taxonomy" id="84032"/>
    <lineage>
        <taxon>Bacteria</taxon>
        <taxon>Bacillati</taxon>
        <taxon>Bacillota</taxon>
        <taxon>Clostridia</taxon>
        <taxon>Eubacteriales</taxon>
        <taxon>Clostridiaceae</taxon>
        <taxon>Clostridium</taxon>
    </lineage>
</organism>
<sequence length="387" mass="42967">MERDIYLDNSATTRPYDEVIDYINYINASVYGNPSSLHTKGIEAERLIKKARDIIAGSLGVEGREVYFTSGGTESNNLAIIGYLSANPRKGRHVITSKIEHPSVLETCRHLAENGYRVDYLDVDSKGIINLEQLRDAINEDTALISIMVVNNEIGSVQPVEEIVKIKNAVNRNTVLHMDAIQAYGKIKLNPKKLGIDLLSISSHKIHGPKGVGAVWANKTIRLKPILFGGGQESLIRSGTENVSGIGGFGMASEMIFQRLEENFKKVAGLKSLFLKRLEEEIDDFHVNSPEDASPYILNISFPDLKAEVLLHHLEEKGIYVSTGSACSSRKDTRSHVLQAINVDKCYAEGAIRFSFSSLNTEQDVLDTIDALKVIIPKIKIHKNRRR</sequence>
<proteinExistence type="inferred from homology"/>
<dbReference type="GO" id="GO:0046872">
    <property type="term" value="F:metal ion binding"/>
    <property type="evidence" value="ECO:0007669"/>
    <property type="project" value="UniProtKB-KW"/>
</dbReference>
<dbReference type="Proteomes" id="UP000236151">
    <property type="component" value="Unassembled WGS sequence"/>
</dbReference>
<keyword evidence="3" id="KW-0479">Metal-binding</keyword>
<evidence type="ECO:0000256" key="7">
    <source>
        <dbReference type="RuleBase" id="RU004504"/>
    </source>
</evidence>
<dbReference type="Pfam" id="PF00266">
    <property type="entry name" value="Aminotran_5"/>
    <property type="match status" value="1"/>
</dbReference>
<dbReference type="InterPro" id="IPR015422">
    <property type="entry name" value="PyrdxlP-dep_Trfase_small"/>
</dbReference>
<evidence type="ECO:0000313" key="9">
    <source>
        <dbReference type="EMBL" id="PNU00005.1"/>
    </source>
</evidence>
<dbReference type="InterPro" id="IPR020578">
    <property type="entry name" value="Aminotrans_V_PyrdxlP_BS"/>
</dbReference>
<dbReference type="Gene3D" id="3.90.1150.10">
    <property type="entry name" value="Aspartate Aminotransferase, domain 1"/>
    <property type="match status" value="1"/>
</dbReference>
<dbReference type="Gene3D" id="3.40.640.10">
    <property type="entry name" value="Type I PLP-dependent aspartate aminotransferase-like (Major domain)"/>
    <property type="match status" value="1"/>
</dbReference>
<feature type="domain" description="Aminotransferase class V" evidence="8">
    <location>
        <begin position="5"/>
        <end position="365"/>
    </location>
</feature>
<dbReference type="KEGG" id="cthd:CDO33_08930"/>
<keyword evidence="10" id="KW-1185">Reference proteome</keyword>
<name>A0A2K2FGS8_9CLOT</name>
<reference evidence="9 10" key="1">
    <citation type="submission" date="2017-06" db="EMBL/GenBank/DDBJ databases">
        <title>Investigating the central metabolism of Clostridium thermosuccinogenes.</title>
        <authorList>
            <person name="Koendjbiharie J.G."/>
            <person name="van Kranenburg R."/>
        </authorList>
    </citation>
    <scope>NUCLEOTIDE SEQUENCE [LARGE SCALE GENOMIC DNA]</scope>
    <source>
        <strain evidence="9 10">DSM 5806</strain>
    </source>
</reference>
<evidence type="ECO:0000313" key="10">
    <source>
        <dbReference type="Proteomes" id="UP000236151"/>
    </source>
</evidence>
<evidence type="ECO:0000256" key="6">
    <source>
        <dbReference type="ARBA" id="ARBA00023014"/>
    </source>
</evidence>
<dbReference type="PANTHER" id="PTHR11601">
    <property type="entry name" value="CYSTEINE DESULFURYLASE FAMILY MEMBER"/>
    <property type="match status" value="1"/>
</dbReference>
<dbReference type="InterPro" id="IPR016454">
    <property type="entry name" value="Cysteine_dSase"/>
</dbReference>
<keyword evidence="5" id="KW-0408">Iron</keyword>
<dbReference type="OrthoDB" id="9808002at2"/>
<dbReference type="FunFam" id="3.40.640.10:FF:000084">
    <property type="entry name" value="IscS-like cysteine desulfurase"/>
    <property type="match status" value="1"/>
</dbReference>
<accession>A0A2K2FGS8</accession>
<dbReference type="PROSITE" id="PS00595">
    <property type="entry name" value="AA_TRANSFER_CLASS_5"/>
    <property type="match status" value="1"/>
</dbReference>
<dbReference type="InterPro" id="IPR015424">
    <property type="entry name" value="PyrdxlP-dep_Trfase"/>
</dbReference>